<dbReference type="Pfam" id="PF00023">
    <property type="entry name" value="Ank"/>
    <property type="match status" value="2"/>
</dbReference>
<reference evidence="4" key="1">
    <citation type="submission" date="2023-10" db="EMBL/GenBank/DDBJ databases">
        <title>Chromosome-level genome of the transformable northern wattle, Acacia crassicarpa.</title>
        <authorList>
            <person name="Massaro I."/>
            <person name="Sinha N.R."/>
            <person name="Poethig S."/>
            <person name="Leichty A.R."/>
        </authorList>
    </citation>
    <scope>NUCLEOTIDE SEQUENCE</scope>
    <source>
        <strain evidence="4">Acra3RX</strain>
        <tissue evidence="4">Leaf</tissue>
    </source>
</reference>
<dbReference type="EMBL" id="JAWXYG010000006">
    <property type="protein sequence ID" value="KAK4269122.1"/>
    <property type="molecule type" value="Genomic_DNA"/>
</dbReference>
<keyword evidence="2" id="KW-0677">Repeat</keyword>
<dbReference type="SMART" id="SM00248">
    <property type="entry name" value="ANK"/>
    <property type="match status" value="5"/>
</dbReference>
<dbReference type="InterPro" id="IPR036770">
    <property type="entry name" value="Ankyrin_rpt-contain_sf"/>
</dbReference>
<proteinExistence type="predicted"/>
<keyword evidence="3" id="KW-0040">ANK repeat</keyword>
<dbReference type="Proteomes" id="UP001293593">
    <property type="component" value="Unassembled WGS sequence"/>
</dbReference>
<dbReference type="PANTHER" id="PTHR24186:SF37">
    <property type="entry name" value="PGG DOMAIN-CONTAINING PROTEIN"/>
    <property type="match status" value="1"/>
</dbReference>
<dbReference type="InterPro" id="IPR002110">
    <property type="entry name" value="Ankyrin_rpt"/>
</dbReference>
<evidence type="ECO:0000256" key="1">
    <source>
        <dbReference type="ARBA" id="ARBA00004413"/>
    </source>
</evidence>
<dbReference type="Pfam" id="PF12796">
    <property type="entry name" value="Ank_2"/>
    <property type="match status" value="1"/>
</dbReference>
<evidence type="ECO:0000256" key="3">
    <source>
        <dbReference type="ARBA" id="ARBA00023043"/>
    </source>
</evidence>
<evidence type="ECO:0000256" key="2">
    <source>
        <dbReference type="ARBA" id="ARBA00022737"/>
    </source>
</evidence>
<organism evidence="4 5">
    <name type="scientific">Acacia crassicarpa</name>
    <name type="common">northern wattle</name>
    <dbReference type="NCBI Taxonomy" id="499986"/>
    <lineage>
        <taxon>Eukaryota</taxon>
        <taxon>Viridiplantae</taxon>
        <taxon>Streptophyta</taxon>
        <taxon>Embryophyta</taxon>
        <taxon>Tracheophyta</taxon>
        <taxon>Spermatophyta</taxon>
        <taxon>Magnoliopsida</taxon>
        <taxon>eudicotyledons</taxon>
        <taxon>Gunneridae</taxon>
        <taxon>Pentapetalae</taxon>
        <taxon>rosids</taxon>
        <taxon>fabids</taxon>
        <taxon>Fabales</taxon>
        <taxon>Fabaceae</taxon>
        <taxon>Caesalpinioideae</taxon>
        <taxon>mimosoid clade</taxon>
        <taxon>Acacieae</taxon>
        <taxon>Acacia</taxon>
    </lineage>
</organism>
<name>A0AAE1MIL6_9FABA</name>
<sequence length="353" mass="40000">MDIAHPHKQEKVKVLYEASYQGSVSVLNEWIQQDPLILHRISSQTAFAETPLHISSLLGHLEFSKALLTYKPKLALELNSFQSTALHLASAEGHIEIVKELLLACDEACLVSDQQGMIPLHYAVMRDRLEVVIELIRAKPESLSILHKGNTIFLLCLIYNRLKILKALVELDTANTYELLSSRDSDGNNTILHLAVMLKQVEIVRYLLSVPKIRERANLKNNMGYTAHDIVGRVPQDLKSLEIELIFINTTCIKSDENKRMEITQTPTTALVVEEEVTSGRPKKKKGKRTKKIIKRIGKCFCMTGKWLCMMLIGKIIKHIGKWLCMIGKWLCMMLIGKTIKRIGDCLCMMLIG</sequence>
<gene>
    <name evidence="4" type="ORF">QN277_022319</name>
</gene>
<keyword evidence="5" id="KW-1185">Reference proteome</keyword>
<dbReference type="PANTHER" id="PTHR24186">
    <property type="entry name" value="PROTEIN PHOSPHATASE 1 REGULATORY SUBUNIT"/>
    <property type="match status" value="1"/>
</dbReference>
<comment type="subcellular location">
    <subcellularLocation>
        <location evidence="1">Cell membrane</location>
        <topology evidence="1">Peripheral membrane protein</topology>
        <orientation evidence="1">Cytoplasmic side</orientation>
    </subcellularLocation>
</comment>
<dbReference type="Gene3D" id="1.25.40.20">
    <property type="entry name" value="Ankyrin repeat-containing domain"/>
    <property type="match status" value="1"/>
</dbReference>
<evidence type="ECO:0000313" key="4">
    <source>
        <dbReference type="EMBL" id="KAK4269122.1"/>
    </source>
</evidence>
<comment type="caution">
    <text evidence="4">The sequence shown here is derived from an EMBL/GenBank/DDBJ whole genome shotgun (WGS) entry which is preliminary data.</text>
</comment>
<protein>
    <submittedName>
        <fullName evidence="4">Uncharacterized protein</fullName>
    </submittedName>
</protein>
<dbReference type="AlphaFoldDB" id="A0AAE1MIL6"/>
<evidence type="ECO:0000313" key="5">
    <source>
        <dbReference type="Proteomes" id="UP001293593"/>
    </source>
</evidence>
<accession>A0AAE1MIL6</accession>
<dbReference type="SUPFAM" id="SSF48403">
    <property type="entry name" value="Ankyrin repeat"/>
    <property type="match status" value="1"/>
</dbReference>
<dbReference type="GO" id="GO:0005886">
    <property type="term" value="C:plasma membrane"/>
    <property type="evidence" value="ECO:0007669"/>
    <property type="project" value="UniProtKB-SubCell"/>
</dbReference>